<reference evidence="2 3" key="1">
    <citation type="submission" date="2015-01" db="EMBL/GenBank/DDBJ databases">
        <title>Erwinia tracheiphila.</title>
        <authorList>
            <person name="Shapiro L.R."/>
        </authorList>
    </citation>
    <scope>NUCLEOTIDE SEQUENCE [LARGE SCALE GENOMIC DNA]</scope>
    <source>
        <strain evidence="2 3">BuffGH</strain>
    </source>
</reference>
<dbReference type="Pfam" id="PF07125">
    <property type="entry name" value="DUF1378"/>
    <property type="match status" value="1"/>
</dbReference>
<evidence type="ECO:0000313" key="3">
    <source>
        <dbReference type="Proteomes" id="UP000033924"/>
    </source>
</evidence>
<feature type="transmembrane region" description="Helical" evidence="1">
    <location>
        <begin position="6"/>
        <end position="25"/>
    </location>
</feature>
<evidence type="ECO:0000313" key="2">
    <source>
        <dbReference type="EMBL" id="KKF37248.1"/>
    </source>
</evidence>
<organism evidence="2 3">
    <name type="scientific">Erwinia tracheiphila</name>
    <dbReference type="NCBI Taxonomy" id="65700"/>
    <lineage>
        <taxon>Bacteria</taxon>
        <taxon>Pseudomonadati</taxon>
        <taxon>Pseudomonadota</taxon>
        <taxon>Gammaproteobacteria</taxon>
        <taxon>Enterobacterales</taxon>
        <taxon>Erwiniaceae</taxon>
        <taxon>Erwinia</taxon>
    </lineage>
</organism>
<protein>
    <submittedName>
        <fullName evidence="2">Membrane protein</fullName>
    </submittedName>
</protein>
<comment type="caution">
    <text evidence="2">The sequence shown here is derived from an EMBL/GenBank/DDBJ whole genome shotgun (WGS) entry which is preliminary data.</text>
</comment>
<keyword evidence="1" id="KW-0812">Transmembrane</keyword>
<accession>A0A0M2KJ23</accession>
<gene>
    <name evidence="2" type="ORF">SY86_20455</name>
</gene>
<proteinExistence type="predicted"/>
<dbReference type="STRING" id="65700.SY86_20455"/>
<keyword evidence="1" id="KW-1133">Transmembrane helix</keyword>
<dbReference type="InterPro" id="IPR009808">
    <property type="entry name" value="DUF1378"/>
</dbReference>
<keyword evidence="1" id="KW-0472">Membrane</keyword>
<dbReference type="AlphaFoldDB" id="A0A0M2KJ23"/>
<dbReference type="Proteomes" id="UP000033924">
    <property type="component" value="Unassembled WGS sequence"/>
</dbReference>
<sequence length="51" mass="5579">MTLIQTVLLYGCTAVCALYLIAGGYKTIRTYIRKKIDQAAEAKNKGSLIAQ</sequence>
<dbReference type="RefSeq" id="WP_020322734.1">
    <property type="nucleotide sequence ID" value="NZ_CP089932.1"/>
</dbReference>
<keyword evidence="3" id="KW-1185">Reference proteome</keyword>
<dbReference type="PATRIC" id="fig|65700.7.peg.5090"/>
<dbReference type="EMBL" id="JXNU01000003">
    <property type="protein sequence ID" value="KKF37248.1"/>
    <property type="molecule type" value="Genomic_DNA"/>
</dbReference>
<evidence type="ECO:0000256" key="1">
    <source>
        <dbReference type="SAM" id="Phobius"/>
    </source>
</evidence>
<name>A0A0M2KJ23_9GAMM</name>